<evidence type="ECO:0000256" key="3">
    <source>
        <dbReference type="ARBA" id="ARBA00023125"/>
    </source>
</evidence>
<reference evidence="8 9" key="1">
    <citation type="submission" date="2013-03" db="EMBL/GenBank/DDBJ databases">
        <title>The Genome Sequence of Exophiala aquamarina CBS 119918.</title>
        <authorList>
            <consortium name="The Broad Institute Genomics Platform"/>
            <person name="Cuomo C."/>
            <person name="de Hoog S."/>
            <person name="Gorbushina A."/>
            <person name="Walker B."/>
            <person name="Young S.K."/>
            <person name="Zeng Q."/>
            <person name="Gargeya S."/>
            <person name="Fitzgerald M."/>
            <person name="Haas B."/>
            <person name="Abouelleil A."/>
            <person name="Allen A.W."/>
            <person name="Alvarado L."/>
            <person name="Arachchi H.M."/>
            <person name="Berlin A.M."/>
            <person name="Chapman S.B."/>
            <person name="Gainer-Dewar J."/>
            <person name="Goldberg J."/>
            <person name="Griggs A."/>
            <person name="Gujja S."/>
            <person name="Hansen M."/>
            <person name="Howarth C."/>
            <person name="Imamovic A."/>
            <person name="Ireland A."/>
            <person name="Larimer J."/>
            <person name="McCowan C."/>
            <person name="Murphy C."/>
            <person name="Pearson M."/>
            <person name="Poon T.W."/>
            <person name="Priest M."/>
            <person name="Roberts A."/>
            <person name="Saif S."/>
            <person name="Shea T."/>
            <person name="Sisk P."/>
            <person name="Sykes S."/>
            <person name="Wortman J."/>
            <person name="Nusbaum C."/>
            <person name="Birren B."/>
        </authorList>
    </citation>
    <scope>NUCLEOTIDE SEQUENCE [LARGE SCALE GENOMIC DNA]</scope>
    <source>
        <strain evidence="8 9">CBS 119918</strain>
    </source>
</reference>
<dbReference type="GO" id="GO:0000981">
    <property type="term" value="F:DNA-binding transcription factor activity, RNA polymerase II-specific"/>
    <property type="evidence" value="ECO:0007669"/>
    <property type="project" value="InterPro"/>
</dbReference>
<dbReference type="Pfam" id="PF00172">
    <property type="entry name" value="Zn_clus"/>
    <property type="match status" value="1"/>
</dbReference>
<proteinExistence type="predicted"/>
<keyword evidence="5" id="KW-0539">Nucleus</keyword>
<dbReference type="SMART" id="SM00066">
    <property type="entry name" value="GAL4"/>
    <property type="match status" value="1"/>
</dbReference>
<feature type="domain" description="Zn(2)-C6 fungal-type" evidence="7">
    <location>
        <begin position="10"/>
        <end position="37"/>
    </location>
</feature>
<evidence type="ECO:0000313" key="9">
    <source>
        <dbReference type="Proteomes" id="UP000027920"/>
    </source>
</evidence>
<dbReference type="PROSITE" id="PS50048">
    <property type="entry name" value="ZN2_CY6_FUNGAL_2"/>
    <property type="match status" value="1"/>
</dbReference>
<keyword evidence="4" id="KW-0804">Transcription</keyword>
<protein>
    <recommendedName>
        <fullName evidence="7">Zn(2)-C6 fungal-type domain-containing protein</fullName>
    </recommendedName>
</protein>
<evidence type="ECO:0000256" key="1">
    <source>
        <dbReference type="ARBA" id="ARBA00022723"/>
    </source>
</evidence>
<dbReference type="CDD" id="cd12148">
    <property type="entry name" value="fungal_TF_MHR"/>
    <property type="match status" value="1"/>
</dbReference>
<dbReference type="GO" id="GO:0003677">
    <property type="term" value="F:DNA binding"/>
    <property type="evidence" value="ECO:0007669"/>
    <property type="project" value="UniProtKB-KW"/>
</dbReference>
<feature type="compositionally biased region" description="Basic and acidic residues" evidence="6">
    <location>
        <begin position="73"/>
        <end position="86"/>
    </location>
</feature>
<evidence type="ECO:0000313" key="8">
    <source>
        <dbReference type="EMBL" id="KEF61275.1"/>
    </source>
</evidence>
<evidence type="ECO:0000256" key="6">
    <source>
        <dbReference type="SAM" id="MobiDB-lite"/>
    </source>
</evidence>
<evidence type="ECO:0000259" key="7">
    <source>
        <dbReference type="PROSITE" id="PS50048"/>
    </source>
</evidence>
<dbReference type="InterPro" id="IPR007219">
    <property type="entry name" value="XnlR_reg_dom"/>
</dbReference>
<accession>A0A072Q092</accession>
<dbReference type="PANTHER" id="PTHR46910">
    <property type="entry name" value="TRANSCRIPTION FACTOR PDR1"/>
    <property type="match status" value="1"/>
</dbReference>
<dbReference type="GeneID" id="25277781"/>
<dbReference type="SUPFAM" id="SSF57701">
    <property type="entry name" value="Zn2/Cys6 DNA-binding domain"/>
    <property type="match status" value="1"/>
</dbReference>
<dbReference type="GO" id="GO:0006351">
    <property type="term" value="P:DNA-templated transcription"/>
    <property type="evidence" value="ECO:0007669"/>
    <property type="project" value="InterPro"/>
</dbReference>
<dbReference type="SMART" id="SM00906">
    <property type="entry name" value="Fungal_trans"/>
    <property type="match status" value="1"/>
</dbReference>
<organism evidence="8 9">
    <name type="scientific">Exophiala aquamarina CBS 119918</name>
    <dbReference type="NCBI Taxonomy" id="1182545"/>
    <lineage>
        <taxon>Eukaryota</taxon>
        <taxon>Fungi</taxon>
        <taxon>Dikarya</taxon>
        <taxon>Ascomycota</taxon>
        <taxon>Pezizomycotina</taxon>
        <taxon>Eurotiomycetes</taxon>
        <taxon>Chaetothyriomycetidae</taxon>
        <taxon>Chaetothyriales</taxon>
        <taxon>Herpotrichiellaceae</taxon>
        <taxon>Exophiala</taxon>
    </lineage>
</organism>
<sequence length="753" mass="84164">MASLGRVVQACERCRKQKLKCDATRPCTLCLRASAECKPRQVLGKRKASQDAPPREIVVTFPPEPSKNPSELDFNRSKQSERRATDDLIPASSPTEQQQFGANSSVINFARNVARDHDLESPDLSSTIPGDAGDIREIGSAWGLRGMQMPPLPIMRSLIQAYFDRVQWFIFLFHEPSFVARVESVLRKHQWTRQDLPIVVVAITVAAMGLKCVLHDSSWHGHQRLESEGLNSRALLADFISEIRIHMLDLVDDGQIETVQVCLILGTYYIYNGSAHAAWSILSLAVSTAYALALHCESPLDDHDVELQVRRRTWNHVIIADTFSSMIYGRPTGLDAAFARVQPLCEMDDTAINGPVPRSGEDIAPHGTRSTLAFHVLKYRLYSITKHALSTLRLLRLNNPLSEEDANSLLDTIRQTEHQLSDWHSQIPDFLTMEFYNTGFRDTDASQMLPSQNSPTTNQTDRILMLQAITLQATYDSSVIFLRRPLIEHRLNLNGATGGTTSGSEYRERSLDIAIEAALRISRLPLGELEHHLVLSFVFMHFFTAGVILCIVPPTEPFSPRSQECKSGVMRIIRTSRAHGNSSKMAKHLDELLTPLLSATIQRELNNALDPQSVALNTESIGQSARIQNDELGTVIPRRSEPFLLDQSNPFPPPQHFVANVSMSSPTREPLQQQFSQDLPQASYPNSGMTQVDNSDFQFDAHLDETFGAFGQSESSLFCRSPQSGQLSDKTTVMFNLLPDDPYSPWNWGGALR</sequence>
<dbReference type="Pfam" id="PF04082">
    <property type="entry name" value="Fungal_trans"/>
    <property type="match status" value="1"/>
</dbReference>
<keyword evidence="1" id="KW-0479">Metal-binding</keyword>
<keyword evidence="2" id="KW-0805">Transcription regulation</keyword>
<dbReference type="InterPro" id="IPR001138">
    <property type="entry name" value="Zn2Cys6_DnaBD"/>
</dbReference>
<dbReference type="RefSeq" id="XP_013263865.1">
    <property type="nucleotide sequence ID" value="XM_013408411.1"/>
</dbReference>
<dbReference type="GO" id="GO:0008270">
    <property type="term" value="F:zinc ion binding"/>
    <property type="evidence" value="ECO:0007669"/>
    <property type="project" value="InterPro"/>
</dbReference>
<dbReference type="EMBL" id="AMGV01000002">
    <property type="protein sequence ID" value="KEF61275.1"/>
    <property type="molecule type" value="Genomic_DNA"/>
</dbReference>
<dbReference type="InterPro" id="IPR036864">
    <property type="entry name" value="Zn2-C6_fun-type_DNA-bd_sf"/>
</dbReference>
<dbReference type="OrthoDB" id="3266505at2759"/>
<dbReference type="VEuPathDB" id="FungiDB:A1O9_02840"/>
<dbReference type="InterPro" id="IPR050987">
    <property type="entry name" value="AtrR-like"/>
</dbReference>
<evidence type="ECO:0000256" key="2">
    <source>
        <dbReference type="ARBA" id="ARBA00023015"/>
    </source>
</evidence>
<gene>
    <name evidence="8" type="ORF">A1O9_02840</name>
</gene>
<keyword evidence="9" id="KW-1185">Reference proteome</keyword>
<dbReference type="STRING" id="1182545.A0A072Q092"/>
<dbReference type="PROSITE" id="PS00463">
    <property type="entry name" value="ZN2_CY6_FUNGAL_1"/>
    <property type="match status" value="1"/>
</dbReference>
<dbReference type="CDD" id="cd00067">
    <property type="entry name" value="GAL4"/>
    <property type="match status" value="1"/>
</dbReference>
<evidence type="ECO:0000256" key="4">
    <source>
        <dbReference type="ARBA" id="ARBA00023163"/>
    </source>
</evidence>
<name>A0A072Q092_9EURO</name>
<comment type="caution">
    <text evidence="8">The sequence shown here is derived from an EMBL/GenBank/DDBJ whole genome shotgun (WGS) entry which is preliminary data.</text>
</comment>
<dbReference type="HOGENOM" id="CLU_005767_1_0_1"/>
<keyword evidence="3" id="KW-0238">DNA-binding</keyword>
<evidence type="ECO:0000256" key="5">
    <source>
        <dbReference type="ARBA" id="ARBA00023242"/>
    </source>
</evidence>
<dbReference type="AlphaFoldDB" id="A0A072Q092"/>
<dbReference type="Proteomes" id="UP000027920">
    <property type="component" value="Unassembled WGS sequence"/>
</dbReference>
<feature type="region of interest" description="Disordered" evidence="6">
    <location>
        <begin position="41"/>
        <end position="97"/>
    </location>
</feature>
<dbReference type="PANTHER" id="PTHR46910:SF17">
    <property type="entry name" value="SCFA-RELATED"/>
    <property type="match status" value="1"/>
</dbReference>
<dbReference type="Gene3D" id="4.10.240.10">
    <property type="entry name" value="Zn(2)-C6 fungal-type DNA-binding domain"/>
    <property type="match status" value="1"/>
</dbReference>